<comment type="similarity">
    <text evidence="1">Belongs to the ARG7 family.</text>
</comment>
<reference evidence="2 3" key="1">
    <citation type="submission" date="2018-10" db="EMBL/GenBank/DDBJ databases">
        <title>A high-quality apple genome assembly.</title>
        <authorList>
            <person name="Hu J."/>
        </authorList>
    </citation>
    <scope>NUCLEOTIDE SEQUENCE [LARGE SCALE GENOMIC DNA]</scope>
    <source>
        <strain evidence="3">cv. HFTH1</strain>
        <tissue evidence="2">Young leaf</tissue>
    </source>
</reference>
<sequence length="142" mass="16256">MKRVLSYLLMGIRNRKLLSQLIEAQGVKRLRSPSSLTPKDYVPVCVGVDGDTKRFMVHTTLLHHADFLELLHNHGFFNRENYFCFSYQRISGMMKTPKLTASVEGYKTVGCAIHTPHFTSHTPLNNFCPLIFFNSSDLTAKY</sequence>
<dbReference type="Pfam" id="PF02519">
    <property type="entry name" value="Auxin_inducible"/>
    <property type="match status" value="1"/>
</dbReference>
<protein>
    <submittedName>
        <fullName evidence="2">Uncharacterized protein</fullName>
    </submittedName>
</protein>
<name>A0A498J3S2_MALDO</name>
<evidence type="ECO:0000256" key="1">
    <source>
        <dbReference type="ARBA" id="ARBA00006974"/>
    </source>
</evidence>
<dbReference type="GO" id="GO:0009733">
    <property type="term" value="P:response to auxin"/>
    <property type="evidence" value="ECO:0007669"/>
    <property type="project" value="InterPro"/>
</dbReference>
<organism evidence="2 3">
    <name type="scientific">Malus domestica</name>
    <name type="common">Apple</name>
    <name type="synonym">Pyrus malus</name>
    <dbReference type="NCBI Taxonomy" id="3750"/>
    <lineage>
        <taxon>Eukaryota</taxon>
        <taxon>Viridiplantae</taxon>
        <taxon>Streptophyta</taxon>
        <taxon>Embryophyta</taxon>
        <taxon>Tracheophyta</taxon>
        <taxon>Spermatophyta</taxon>
        <taxon>Magnoliopsida</taxon>
        <taxon>eudicotyledons</taxon>
        <taxon>Gunneridae</taxon>
        <taxon>Pentapetalae</taxon>
        <taxon>rosids</taxon>
        <taxon>fabids</taxon>
        <taxon>Rosales</taxon>
        <taxon>Rosaceae</taxon>
        <taxon>Amygdaloideae</taxon>
        <taxon>Maleae</taxon>
        <taxon>Malus</taxon>
    </lineage>
</organism>
<dbReference type="InterPro" id="IPR003676">
    <property type="entry name" value="SAUR_fam"/>
</dbReference>
<evidence type="ECO:0000313" key="2">
    <source>
        <dbReference type="EMBL" id="RXH88954.1"/>
    </source>
</evidence>
<gene>
    <name evidence="2" type="ORF">DVH24_000553</name>
</gene>
<evidence type="ECO:0000313" key="3">
    <source>
        <dbReference type="Proteomes" id="UP000290289"/>
    </source>
</evidence>
<keyword evidence="3" id="KW-1185">Reference proteome</keyword>
<proteinExistence type="inferred from homology"/>
<accession>A0A498J3S2</accession>
<dbReference type="EMBL" id="RDQH01000335">
    <property type="protein sequence ID" value="RXH88954.1"/>
    <property type="molecule type" value="Genomic_DNA"/>
</dbReference>
<dbReference type="AlphaFoldDB" id="A0A498J3S2"/>
<dbReference type="Proteomes" id="UP000290289">
    <property type="component" value="Chromosome 9"/>
</dbReference>
<comment type="caution">
    <text evidence="2">The sequence shown here is derived from an EMBL/GenBank/DDBJ whole genome shotgun (WGS) entry which is preliminary data.</text>
</comment>